<evidence type="ECO:0000256" key="5">
    <source>
        <dbReference type="ARBA" id="ARBA00048391"/>
    </source>
</evidence>
<evidence type="ECO:0000313" key="9">
    <source>
        <dbReference type="Proteomes" id="UP000183832"/>
    </source>
</evidence>
<dbReference type="EC" id="2.1.1.297" evidence="1"/>
<keyword evidence="9" id="KW-1185">Reference proteome</keyword>
<dbReference type="PRINTS" id="PR00507">
    <property type="entry name" value="N12N6MTFRASE"/>
</dbReference>
<dbReference type="AlphaFoldDB" id="A0A1J1IKL0"/>
<reference evidence="8 9" key="1">
    <citation type="submission" date="2015-04" db="EMBL/GenBank/DDBJ databases">
        <authorList>
            <person name="Syromyatnikov M.Y."/>
            <person name="Popov V.N."/>
        </authorList>
    </citation>
    <scope>NUCLEOTIDE SEQUENCE [LARGE SCALE GENOMIC DNA]</scope>
</reference>
<evidence type="ECO:0000256" key="2">
    <source>
        <dbReference type="ARBA" id="ARBA00022603"/>
    </source>
</evidence>
<dbReference type="GO" id="GO:0102559">
    <property type="term" value="F:peptide chain release factor N(5)-glutamine methyltransferase activity"/>
    <property type="evidence" value="ECO:0007669"/>
    <property type="project" value="UniProtKB-EC"/>
</dbReference>
<dbReference type="CDD" id="cd02440">
    <property type="entry name" value="AdoMet_MTases"/>
    <property type="match status" value="1"/>
</dbReference>
<dbReference type="InterPro" id="IPR004556">
    <property type="entry name" value="HemK-like"/>
</dbReference>
<evidence type="ECO:0000256" key="4">
    <source>
        <dbReference type="ARBA" id="ARBA00022691"/>
    </source>
</evidence>
<comment type="catalytic activity">
    <reaction evidence="5">
        <text>L-glutaminyl-[peptide chain release factor] + S-adenosyl-L-methionine = N(5)-methyl-L-glutaminyl-[peptide chain release factor] + S-adenosyl-L-homocysteine + H(+)</text>
        <dbReference type="Rhea" id="RHEA:42896"/>
        <dbReference type="Rhea" id="RHEA-COMP:10271"/>
        <dbReference type="Rhea" id="RHEA-COMP:10272"/>
        <dbReference type="ChEBI" id="CHEBI:15378"/>
        <dbReference type="ChEBI" id="CHEBI:30011"/>
        <dbReference type="ChEBI" id="CHEBI:57856"/>
        <dbReference type="ChEBI" id="CHEBI:59789"/>
        <dbReference type="ChEBI" id="CHEBI:61891"/>
        <dbReference type="EC" id="2.1.1.297"/>
    </reaction>
</comment>
<evidence type="ECO:0000256" key="1">
    <source>
        <dbReference type="ARBA" id="ARBA00012771"/>
    </source>
</evidence>
<dbReference type="PROSITE" id="PS00092">
    <property type="entry name" value="N6_MTASE"/>
    <property type="match status" value="1"/>
</dbReference>
<evidence type="ECO:0000313" key="8">
    <source>
        <dbReference type="EMBL" id="CRL00775.1"/>
    </source>
</evidence>
<dbReference type="InterPro" id="IPR002052">
    <property type="entry name" value="DNA_methylase_N6_adenine_CS"/>
</dbReference>
<gene>
    <name evidence="8" type="ORF">CLUMA_CG014029</name>
</gene>
<dbReference type="GO" id="GO:0003676">
    <property type="term" value="F:nucleic acid binding"/>
    <property type="evidence" value="ECO:0007669"/>
    <property type="project" value="InterPro"/>
</dbReference>
<dbReference type="EMBL" id="CVRI01000054">
    <property type="protein sequence ID" value="CRL00775.1"/>
    <property type="molecule type" value="Genomic_DNA"/>
</dbReference>
<dbReference type="Gene3D" id="3.40.50.150">
    <property type="entry name" value="Vaccinia Virus protein VP39"/>
    <property type="match status" value="1"/>
</dbReference>
<organism evidence="8 9">
    <name type="scientific">Clunio marinus</name>
    <dbReference type="NCBI Taxonomy" id="568069"/>
    <lineage>
        <taxon>Eukaryota</taxon>
        <taxon>Metazoa</taxon>
        <taxon>Ecdysozoa</taxon>
        <taxon>Arthropoda</taxon>
        <taxon>Hexapoda</taxon>
        <taxon>Insecta</taxon>
        <taxon>Pterygota</taxon>
        <taxon>Neoptera</taxon>
        <taxon>Endopterygota</taxon>
        <taxon>Diptera</taxon>
        <taxon>Nematocera</taxon>
        <taxon>Chironomoidea</taxon>
        <taxon>Chironomidae</taxon>
        <taxon>Clunio</taxon>
    </lineage>
</organism>
<keyword evidence="4" id="KW-0949">S-adenosyl-L-methionine</keyword>
<dbReference type="STRING" id="568069.A0A1J1IKL0"/>
<dbReference type="Gene3D" id="1.10.8.10">
    <property type="entry name" value="DNA helicase RuvA subunit, C-terminal domain"/>
    <property type="match status" value="1"/>
</dbReference>
<evidence type="ECO:0000259" key="7">
    <source>
        <dbReference type="Pfam" id="PF17827"/>
    </source>
</evidence>
<dbReference type="InterPro" id="IPR007848">
    <property type="entry name" value="Small_mtfrase_dom"/>
</dbReference>
<proteinExistence type="predicted"/>
<name>A0A1J1IKL0_9DIPT</name>
<keyword evidence="3" id="KW-0808">Transferase</keyword>
<dbReference type="Proteomes" id="UP000183832">
    <property type="component" value="Unassembled WGS sequence"/>
</dbReference>
<dbReference type="PANTHER" id="PTHR18895">
    <property type="entry name" value="HEMK METHYLTRANSFERASE"/>
    <property type="match status" value="1"/>
</dbReference>
<feature type="domain" description="Methyltransferase small" evidence="6">
    <location>
        <begin position="140"/>
        <end position="239"/>
    </location>
</feature>
<dbReference type="Pfam" id="PF05175">
    <property type="entry name" value="MTS"/>
    <property type="match status" value="1"/>
</dbReference>
<dbReference type="InterPro" id="IPR050320">
    <property type="entry name" value="N5-glutamine_MTase"/>
</dbReference>
<protein>
    <recommendedName>
        <fullName evidence="1">peptide chain release factor N(5)-glutamine methyltransferase</fullName>
        <ecNumber evidence="1">2.1.1.297</ecNumber>
    </recommendedName>
</protein>
<dbReference type="GO" id="GO:0032259">
    <property type="term" value="P:methylation"/>
    <property type="evidence" value="ECO:0007669"/>
    <property type="project" value="UniProtKB-KW"/>
</dbReference>
<dbReference type="SUPFAM" id="SSF53335">
    <property type="entry name" value="S-adenosyl-L-methionine-dependent methyltransferases"/>
    <property type="match status" value="1"/>
</dbReference>
<evidence type="ECO:0000256" key="3">
    <source>
        <dbReference type="ARBA" id="ARBA00022679"/>
    </source>
</evidence>
<feature type="domain" description="Release factor glutamine methyltransferase N-terminal" evidence="7">
    <location>
        <begin position="47"/>
        <end position="111"/>
    </location>
</feature>
<evidence type="ECO:0000259" key="6">
    <source>
        <dbReference type="Pfam" id="PF05175"/>
    </source>
</evidence>
<dbReference type="Pfam" id="PF17827">
    <property type="entry name" value="PrmC_N"/>
    <property type="match status" value="1"/>
</dbReference>
<dbReference type="NCBIfam" id="TIGR00536">
    <property type="entry name" value="hemK_fam"/>
    <property type="match status" value="1"/>
</dbReference>
<dbReference type="GO" id="GO:0005739">
    <property type="term" value="C:mitochondrion"/>
    <property type="evidence" value="ECO:0007669"/>
    <property type="project" value="TreeGrafter"/>
</dbReference>
<dbReference type="OrthoDB" id="269872at2759"/>
<keyword evidence="2" id="KW-0489">Methyltransferase</keyword>
<dbReference type="PANTHER" id="PTHR18895:SF74">
    <property type="entry name" value="MTRF1L RELEASE FACTOR GLUTAMINE METHYLTRANSFERASE"/>
    <property type="match status" value="1"/>
</dbReference>
<dbReference type="InterPro" id="IPR029063">
    <property type="entry name" value="SAM-dependent_MTases_sf"/>
</dbReference>
<sequence>MIRKCSSGLLRLLSHARKSFEAYDVPESINRHCSTSSKDLFTLQLKKFENEKVSEAVSSLELFFAHVLGKDKLSDVRSEIKNELKLNSDQIEMIESMCDCRLSKMPTQYILKEWDFNDLRLKMKIPVFIPRPETEELVNIITQELDSSKEYKILEVGCGTGCISLSLLRFMPNVKQIIAIDQSKTACELTKENSLNLELSNRLKVFNYKLKDDSLPEEISQNGPFDVIVSNPPYVPSKDLLRLAPEIFLYEDIRALDGGPEGLNIIQLLLEISSKYLSKNGNLWMEVDHRHPEIIEKLVENNRDEWNLKFIASRKDLFKKERFVNIKKL</sequence>
<dbReference type="InterPro" id="IPR040758">
    <property type="entry name" value="PrmC_N"/>
</dbReference>
<accession>A0A1J1IKL0</accession>